<dbReference type="EMBL" id="CP095066">
    <property type="protein sequence ID" value="UOQ69470.1"/>
    <property type="molecule type" value="Genomic_DNA"/>
</dbReference>
<protein>
    <submittedName>
        <fullName evidence="2">MBL fold metallo-hydrolase</fullName>
    </submittedName>
</protein>
<dbReference type="SUPFAM" id="SSF56281">
    <property type="entry name" value="Metallo-hydrolase/oxidoreductase"/>
    <property type="match status" value="2"/>
</dbReference>
<keyword evidence="3" id="KW-1185">Reference proteome</keyword>
<dbReference type="InterPro" id="IPR036866">
    <property type="entry name" value="RibonucZ/Hydroxyglut_hydro"/>
</dbReference>
<dbReference type="Proteomes" id="UP000830401">
    <property type="component" value="Plasmid unnamed5"/>
</dbReference>
<dbReference type="PANTHER" id="PTHR30619:SF1">
    <property type="entry name" value="RECOMBINATION PROTEIN 2"/>
    <property type="match status" value="1"/>
</dbReference>
<sequence length="475" mass="51834">MLQLVPPPAGVTIRMYRSGGLGDCFLLAFAGPAATPCYVLIDCGVFYRTPGAEPRMQRIAADIEAATGGRVDVLVATHEHWDHLSGFSFAQDVFKRLHVSEVWVAWTEDPQHPLARQLQQRHQQALTALAAATQRLQAANDPRAADLQQMLAFHGPFAADAAASTREQLQFVQTLGPVRYCRPGQPPLSLPTASGVKAYVLGPPEDETLLKRSNPRRGQVYEQPKPFGAADTHGGAQPGSFYAAALAGPSAVDAPFNLPFVLPLAELADPTSQPAHAEFFRTRYGFTNAPGSAAWRRIDQDWLGVAEHLALDMDDDTNNTSLVLAFELPDGRVLLFPGDAQAGNWLSWASVQWQAKEQVITGQDLLRRVAVYKVGHHGSHNATLAAQGLELMERDDLIALLPVDEAQAKQKNWKMPFGPLYERLQAKTGGRVVRADAGIPDRPIGVADSRWQQFLSQVRADASAEQLWVEVDILA</sequence>
<dbReference type="PANTHER" id="PTHR30619">
    <property type="entry name" value="DNA INTERNALIZATION/COMPETENCE PROTEIN COMEC/REC2"/>
    <property type="match status" value="1"/>
</dbReference>
<evidence type="ECO:0000259" key="1">
    <source>
        <dbReference type="Pfam" id="PF00753"/>
    </source>
</evidence>
<gene>
    <name evidence="2" type="ORF">MUN86_28750</name>
</gene>
<reference evidence="2" key="1">
    <citation type="submission" date="2022-04" db="EMBL/GenBank/DDBJ databases">
        <title>Hymenobacter sp. isolated from the air.</title>
        <authorList>
            <person name="Won M."/>
            <person name="Lee C.-M."/>
            <person name="Woen H.-Y."/>
            <person name="Kwon S.-W."/>
        </authorList>
    </citation>
    <scope>NUCLEOTIDE SEQUENCE</scope>
    <source>
        <strain evidence="2">5420S-77</strain>
        <plasmid evidence="2">unnamed5</plasmid>
    </source>
</reference>
<accession>A0ABY4GFA1</accession>
<feature type="domain" description="Metallo-beta-lactamase" evidence="1">
    <location>
        <begin position="38"/>
        <end position="87"/>
    </location>
</feature>
<evidence type="ECO:0000313" key="2">
    <source>
        <dbReference type="EMBL" id="UOQ69470.1"/>
    </source>
</evidence>
<keyword evidence="2" id="KW-0614">Plasmid</keyword>
<dbReference type="RefSeq" id="WP_245127247.1">
    <property type="nucleotide sequence ID" value="NZ_CP095066.1"/>
</dbReference>
<evidence type="ECO:0000313" key="3">
    <source>
        <dbReference type="Proteomes" id="UP000830401"/>
    </source>
</evidence>
<dbReference type="InterPro" id="IPR052159">
    <property type="entry name" value="Competence_DNA_uptake"/>
</dbReference>
<dbReference type="Pfam" id="PF00753">
    <property type="entry name" value="Lactamase_B"/>
    <property type="match status" value="1"/>
</dbReference>
<name>A0ABY4GFA1_9BACT</name>
<organism evidence="2 3">
    <name type="scientific">Hymenobacter volaticus</name>
    <dbReference type="NCBI Taxonomy" id="2932254"/>
    <lineage>
        <taxon>Bacteria</taxon>
        <taxon>Pseudomonadati</taxon>
        <taxon>Bacteroidota</taxon>
        <taxon>Cytophagia</taxon>
        <taxon>Cytophagales</taxon>
        <taxon>Hymenobacteraceae</taxon>
        <taxon>Hymenobacter</taxon>
    </lineage>
</organism>
<geneLocation type="plasmid" evidence="2 3">
    <name>unnamed5</name>
</geneLocation>
<proteinExistence type="predicted"/>
<dbReference type="InterPro" id="IPR001279">
    <property type="entry name" value="Metallo-B-lactamas"/>
</dbReference>
<dbReference type="Gene3D" id="3.60.15.10">
    <property type="entry name" value="Ribonuclease Z/Hydroxyacylglutathione hydrolase-like"/>
    <property type="match status" value="2"/>
</dbReference>